<accession>A0ABS1JN16</accession>
<dbReference type="Proteomes" id="UP000622707">
    <property type="component" value="Unassembled WGS sequence"/>
</dbReference>
<evidence type="ECO:0000256" key="5">
    <source>
        <dbReference type="SAM" id="Phobius"/>
    </source>
</evidence>
<feature type="transmembrane region" description="Helical" evidence="5">
    <location>
        <begin position="161"/>
        <end position="182"/>
    </location>
</feature>
<evidence type="ECO:0000256" key="1">
    <source>
        <dbReference type="ARBA" id="ARBA00004141"/>
    </source>
</evidence>
<evidence type="ECO:0000256" key="2">
    <source>
        <dbReference type="ARBA" id="ARBA00022692"/>
    </source>
</evidence>
<evidence type="ECO:0000256" key="3">
    <source>
        <dbReference type="ARBA" id="ARBA00022989"/>
    </source>
</evidence>
<keyword evidence="2 5" id="KW-0812">Transmembrane</keyword>
<evidence type="ECO:0000313" key="7">
    <source>
        <dbReference type="EMBL" id="MBL0425645.1"/>
    </source>
</evidence>
<evidence type="ECO:0000256" key="4">
    <source>
        <dbReference type="ARBA" id="ARBA00023136"/>
    </source>
</evidence>
<dbReference type="RefSeq" id="WP_201689436.1">
    <property type="nucleotide sequence ID" value="NZ_JAEQND010000005.1"/>
</dbReference>
<gene>
    <name evidence="7" type="ORF">JI746_11050</name>
</gene>
<feature type="transmembrane region" description="Helical" evidence="5">
    <location>
        <begin position="114"/>
        <end position="140"/>
    </location>
</feature>
<dbReference type="EMBL" id="JAEQND010000005">
    <property type="protein sequence ID" value="MBL0425645.1"/>
    <property type="molecule type" value="Genomic_DNA"/>
</dbReference>
<dbReference type="InterPro" id="IPR009915">
    <property type="entry name" value="NnrU_dom"/>
</dbReference>
<organism evidence="7 8">
    <name type="scientific">Ramlibacter alkalitolerans</name>
    <dbReference type="NCBI Taxonomy" id="2039631"/>
    <lineage>
        <taxon>Bacteria</taxon>
        <taxon>Pseudomonadati</taxon>
        <taxon>Pseudomonadota</taxon>
        <taxon>Betaproteobacteria</taxon>
        <taxon>Burkholderiales</taxon>
        <taxon>Comamonadaceae</taxon>
        <taxon>Ramlibacter</taxon>
    </lineage>
</organism>
<name>A0ABS1JN16_9BURK</name>
<proteinExistence type="predicted"/>
<feature type="transmembrane region" description="Helical" evidence="5">
    <location>
        <begin position="40"/>
        <end position="60"/>
    </location>
</feature>
<comment type="caution">
    <text evidence="7">The sequence shown here is derived from an EMBL/GenBank/DDBJ whole genome shotgun (WGS) entry which is preliminary data.</text>
</comment>
<keyword evidence="4 5" id="KW-0472">Membrane</keyword>
<keyword evidence="8" id="KW-1185">Reference proteome</keyword>
<feature type="domain" description="NnrU" evidence="6">
    <location>
        <begin position="4"/>
        <end position="191"/>
    </location>
</feature>
<dbReference type="Pfam" id="PF07298">
    <property type="entry name" value="NnrU"/>
    <property type="match status" value="1"/>
</dbReference>
<feature type="transmembrane region" description="Helical" evidence="5">
    <location>
        <begin position="72"/>
        <end position="94"/>
    </location>
</feature>
<protein>
    <submittedName>
        <fullName evidence="7">NnrU family protein</fullName>
    </submittedName>
</protein>
<comment type="subcellular location">
    <subcellularLocation>
        <location evidence="1">Membrane</location>
        <topology evidence="1">Multi-pass membrane protein</topology>
    </subcellularLocation>
</comment>
<keyword evidence="3 5" id="KW-1133">Transmembrane helix</keyword>
<sequence length="194" mass="20719">MLTLVAGLVLFLGAHSARIFAEGWRAAMIASVGDKPFKGVYSLVSIAGFVLVVVGYGLARQSPVVMWSQPPVWTRHLAALLTLLAFVLVAAAYVPGNQLKAKLHHPMILGVKVWAVAHLLANNTLADLVLFGSFLLWAVLDFRAARQRDRAQGTVYPAGSVPRTAVAVVAGAVAWAVFAFWLHRALIGVSPMGV</sequence>
<evidence type="ECO:0000313" key="8">
    <source>
        <dbReference type="Proteomes" id="UP000622707"/>
    </source>
</evidence>
<reference evidence="7 8" key="1">
    <citation type="journal article" date="2017" name="Int. J. Syst. Evol. Microbiol.">
        <title>Ramlibacter alkalitolerans sp. nov., alkali-tolerant bacterium isolated from soil of ginseng.</title>
        <authorList>
            <person name="Lee D.H."/>
            <person name="Cha C.J."/>
        </authorList>
    </citation>
    <scope>NUCLEOTIDE SEQUENCE [LARGE SCALE GENOMIC DNA]</scope>
    <source>
        <strain evidence="7 8">KACC 19305</strain>
    </source>
</reference>
<evidence type="ECO:0000259" key="6">
    <source>
        <dbReference type="Pfam" id="PF07298"/>
    </source>
</evidence>